<dbReference type="Pfam" id="PF09827">
    <property type="entry name" value="CRISPR_Cas2"/>
    <property type="match status" value="1"/>
</dbReference>
<evidence type="ECO:0000256" key="5">
    <source>
        <dbReference type="ARBA" id="ARBA00022759"/>
    </source>
</evidence>
<dbReference type="CDD" id="cd09638">
    <property type="entry name" value="Cas2_I_II_III"/>
    <property type="match status" value="1"/>
</dbReference>
<dbReference type="GO" id="GO:0004519">
    <property type="term" value="F:endonuclease activity"/>
    <property type="evidence" value="ECO:0007669"/>
    <property type="project" value="UniProtKB-KW"/>
</dbReference>
<evidence type="ECO:0000313" key="11">
    <source>
        <dbReference type="Proteomes" id="UP000664835"/>
    </source>
</evidence>
<dbReference type="NCBIfam" id="TIGR01573">
    <property type="entry name" value="cas2"/>
    <property type="match status" value="1"/>
</dbReference>
<keyword evidence="11" id="KW-1185">Reference proteome</keyword>
<evidence type="ECO:0000313" key="10">
    <source>
        <dbReference type="EMBL" id="MBO1927835.1"/>
    </source>
</evidence>
<dbReference type="RefSeq" id="WP_208150447.1">
    <property type="nucleotide sequence ID" value="NZ_JAGETV010000018.1"/>
</dbReference>
<dbReference type="Gene3D" id="3.30.70.240">
    <property type="match status" value="1"/>
</dbReference>
<comment type="caution">
    <text evidence="10">The sequence shown here is derived from an EMBL/GenBank/DDBJ whole genome shotgun (WGS) entry which is preliminary data.</text>
</comment>
<evidence type="ECO:0000256" key="7">
    <source>
        <dbReference type="ARBA" id="ARBA00022842"/>
    </source>
</evidence>
<comment type="cofactor">
    <cofactor evidence="1 9">
        <name>Mg(2+)</name>
        <dbReference type="ChEBI" id="CHEBI:18420"/>
    </cofactor>
</comment>
<keyword evidence="5 9" id="KW-0255">Endonuclease</keyword>
<dbReference type="HAMAP" id="MF_01471">
    <property type="entry name" value="Cas2"/>
    <property type="match status" value="1"/>
</dbReference>
<protein>
    <recommendedName>
        <fullName evidence="9">CRISPR-associated endoribonuclease Cas2</fullName>
        <ecNumber evidence="9">3.1.-.-</ecNumber>
    </recommendedName>
</protein>
<feature type="binding site" evidence="9">
    <location>
        <position position="16"/>
    </location>
    <ligand>
        <name>Mg(2+)</name>
        <dbReference type="ChEBI" id="CHEBI:18420"/>
        <note>catalytic</note>
    </ligand>
</feature>
<accession>A0ABS3Q7P4</accession>
<keyword evidence="3 9" id="KW-0540">Nuclease</keyword>
<evidence type="ECO:0000256" key="3">
    <source>
        <dbReference type="ARBA" id="ARBA00022722"/>
    </source>
</evidence>
<dbReference type="InterPro" id="IPR019199">
    <property type="entry name" value="Virulence_VapD/CRISPR_Cas2"/>
</dbReference>
<name>A0ABS3Q7P4_9GAMM</name>
<dbReference type="SUPFAM" id="SSF143430">
    <property type="entry name" value="TTP0101/SSO1404-like"/>
    <property type="match status" value="1"/>
</dbReference>
<keyword evidence="8 9" id="KW-0051">Antiviral defense</keyword>
<evidence type="ECO:0000256" key="1">
    <source>
        <dbReference type="ARBA" id="ARBA00001946"/>
    </source>
</evidence>
<evidence type="ECO:0000256" key="4">
    <source>
        <dbReference type="ARBA" id="ARBA00022723"/>
    </source>
</evidence>
<evidence type="ECO:0000256" key="9">
    <source>
        <dbReference type="HAMAP-Rule" id="MF_01471"/>
    </source>
</evidence>
<gene>
    <name evidence="9 10" type="primary">cas2</name>
    <name evidence="10" type="ORF">J3998_09625</name>
</gene>
<dbReference type="EMBL" id="JAGETV010000018">
    <property type="protein sequence ID" value="MBO1927835.1"/>
    <property type="molecule type" value="Genomic_DNA"/>
</dbReference>
<dbReference type="Proteomes" id="UP000664835">
    <property type="component" value="Unassembled WGS sequence"/>
</dbReference>
<comment type="similarity">
    <text evidence="2 9">Belongs to the CRISPR-associated endoribonuclease Cas2 protein family.</text>
</comment>
<sequence>MVFGGMHTMWVIVLFDLPTDDQLARKRYREFRECLLTDGFSMMQYSVYMRHCSSEENAKIHCKKVKDHLPPDGEVRIFKITDKQFSKIEVYFGKKRKPTEKAPEQLMFF</sequence>
<dbReference type="EC" id="3.1.-.-" evidence="9"/>
<organism evidence="10 11">
    <name type="scientific">Thiomicrorhabdus marina</name>
    <dbReference type="NCBI Taxonomy" id="2818442"/>
    <lineage>
        <taxon>Bacteria</taxon>
        <taxon>Pseudomonadati</taxon>
        <taxon>Pseudomonadota</taxon>
        <taxon>Gammaproteobacteria</taxon>
        <taxon>Thiotrichales</taxon>
        <taxon>Piscirickettsiaceae</taxon>
        <taxon>Thiomicrorhabdus</taxon>
    </lineage>
</organism>
<evidence type="ECO:0000256" key="8">
    <source>
        <dbReference type="ARBA" id="ARBA00023118"/>
    </source>
</evidence>
<comment type="subunit">
    <text evidence="9">Homodimer, forms a heterotetramer with a Cas1 homodimer.</text>
</comment>
<comment type="function">
    <text evidence="9">CRISPR (clustered regularly interspaced short palindromic repeat), is an adaptive immune system that provides protection against mobile genetic elements (viruses, transposable elements and conjugative plasmids). CRISPR clusters contain sequences complementary to antecedent mobile elements and target invading nucleic acids. CRISPR clusters are transcribed and processed into CRISPR RNA (crRNA). Functions as a ssRNA-specific endoribonuclease. Involved in the integration of spacer DNA into the CRISPR cassette.</text>
</comment>
<dbReference type="InterPro" id="IPR021127">
    <property type="entry name" value="CRISPR_associated_Cas2"/>
</dbReference>
<keyword evidence="7 9" id="KW-0460">Magnesium</keyword>
<keyword evidence="6 9" id="KW-0378">Hydrolase</keyword>
<evidence type="ECO:0000256" key="2">
    <source>
        <dbReference type="ARBA" id="ARBA00009959"/>
    </source>
</evidence>
<reference evidence="10 11" key="1">
    <citation type="submission" date="2021-03" db="EMBL/GenBank/DDBJ databases">
        <title>Thiomicrorhabdus sp.nov.,novel sulfur-oxidizing bacteria isolated from coastal sediment.</title>
        <authorList>
            <person name="Liu X."/>
        </authorList>
    </citation>
    <scope>NUCLEOTIDE SEQUENCE [LARGE SCALE GENOMIC DNA]</scope>
    <source>
        <strain evidence="10 11">6S2-11</strain>
    </source>
</reference>
<proteinExistence type="inferred from homology"/>
<evidence type="ECO:0000256" key="6">
    <source>
        <dbReference type="ARBA" id="ARBA00022801"/>
    </source>
</evidence>
<keyword evidence="4 9" id="KW-0479">Metal-binding</keyword>